<gene>
    <name evidence="1" type="ORF">I4641_16390</name>
</gene>
<dbReference type="AlphaFoldDB" id="A0A964BSW5"/>
<name>A0A964BSW5_9CYAN</name>
<evidence type="ECO:0000313" key="2">
    <source>
        <dbReference type="Proteomes" id="UP000729733"/>
    </source>
</evidence>
<protein>
    <submittedName>
        <fullName evidence="1">Uncharacterized protein</fullName>
    </submittedName>
</protein>
<proteinExistence type="predicted"/>
<accession>A0A964BSW5</accession>
<keyword evidence="2" id="KW-1185">Reference proteome</keyword>
<comment type="caution">
    <text evidence="1">The sequence shown here is derived from an EMBL/GenBank/DDBJ whole genome shotgun (WGS) entry which is preliminary data.</text>
</comment>
<reference evidence="1" key="1">
    <citation type="journal article" date="2021" name="Antonie Van Leeuwenhoek">
        <title>Draft genome and description of Waterburya agarophytonicola gen. nov. sp. nov. (Pleurocapsales, Cyanobacteria): a seaweed symbiont.</title>
        <authorList>
            <person name="Bonthond G."/>
            <person name="Shalygin S."/>
            <person name="Bayer T."/>
            <person name="Weinberger F."/>
        </authorList>
    </citation>
    <scope>NUCLEOTIDE SEQUENCE</scope>
    <source>
        <strain evidence="1">KI4</strain>
    </source>
</reference>
<dbReference type="EMBL" id="JADWDC010000046">
    <property type="protein sequence ID" value="MCC0178554.1"/>
    <property type="molecule type" value="Genomic_DNA"/>
</dbReference>
<organism evidence="1 2">
    <name type="scientific">Waterburya agarophytonicola KI4</name>
    <dbReference type="NCBI Taxonomy" id="2874699"/>
    <lineage>
        <taxon>Bacteria</taxon>
        <taxon>Bacillati</taxon>
        <taxon>Cyanobacteriota</taxon>
        <taxon>Cyanophyceae</taxon>
        <taxon>Pleurocapsales</taxon>
        <taxon>Hyellaceae</taxon>
        <taxon>Waterburya</taxon>
        <taxon>Waterburya agarophytonicola</taxon>
    </lineage>
</organism>
<sequence>MLAIERTIQAMLEQRATDKLEHDERMRFSEERINRLEDVAVKLANIEEAQNKMLVSIDEDRPTVLRRLMAIENKVDSLIERDRRA</sequence>
<dbReference type="Proteomes" id="UP000729733">
    <property type="component" value="Unassembled WGS sequence"/>
</dbReference>
<evidence type="ECO:0000313" key="1">
    <source>
        <dbReference type="EMBL" id="MCC0178554.1"/>
    </source>
</evidence>